<dbReference type="OrthoDB" id="40579at2759"/>
<dbReference type="Gene3D" id="3.40.50.1000">
    <property type="entry name" value="HAD superfamily/HAD-like"/>
    <property type="match status" value="1"/>
</dbReference>
<dbReference type="PANTHER" id="PTHR18901:SF38">
    <property type="entry name" value="PSEUDOURIDINE-5'-PHOSPHATASE"/>
    <property type="match status" value="1"/>
</dbReference>
<organism evidence="1">
    <name type="scientific">Oppiella nova</name>
    <dbReference type="NCBI Taxonomy" id="334625"/>
    <lineage>
        <taxon>Eukaryota</taxon>
        <taxon>Metazoa</taxon>
        <taxon>Ecdysozoa</taxon>
        <taxon>Arthropoda</taxon>
        <taxon>Chelicerata</taxon>
        <taxon>Arachnida</taxon>
        <taxon>Acari</taxon>
        <taxon>Acariformes</taxon>
        <taxon>Sarcoptiformes</taxon>
        <taxon>Oribatida</taxon>
        <taxon>Brachypylina</taxon>
        <taxon>Oppioidea</taxon>
        <taxon>Oppiidae</taxon>
        <taxon>Oppiella</taxon>
    </lineage>
</organism>
<sequence length="187" mass="21014">KSRVMGRSPHESATIIINELKLPLTVDELLDQIHEEFTIALKDVQLMPGAERLVRHLYASGIPMAIATGSNSHQYFSKIAKFDHFFSKSNFFRHYVLAGDDPHVKRGKPFPDVFIEAMNRFEPNLKPQNVLVFEDSPLGIEAALAADMPCVWVPDPRTDTSGHNATIVLKSLEDFKPELFGLPPFES</sequence>
<keyword evidence="2" id="KW-1185">Reference proteome</keyword>
<dbReference type="PANTHER" id="PTHR18901">
    <property type="entry name" value="2-DEOXYGLUCOSE-6-PHOSPHATE PHOSPHATASE 2"/>
    <property type="match status" value="1"/>
</dbReference>
<dbReference type="Pfam" id="PF00702">
    <property type="entry name" value="Hydrolase"/>
    <property type="match status" value="1"/>
</dbReference>
<dbReference type="AlphaFoldDB" id="A0A7R9R0T2"/>
<proteinExistence type="predicted"/>
<protein>
    <submittedName>
        <fullName evidence="1">Uncharacterized protein</fullName>
    </submittedName>
</protein>
<evidence type="ECO:0000313" key="1">
    <source>
        <dbReference type="EMBL" id="CAD7664186.1"/>
    </source>
</evidence>
<dbReference type="FunFam" id="3.40.50.1000:FF:000055">
    <property type="entry name" value="Haloacid dehalogenase-like hydrolase family protein"/>
    <property type="match status" value="1"/>
</dbReference>
<feature type="non-terminal residue" evidence="1">
    <location>
        <position position="1"/>
    </location>
</feature>
<dbReference type="Proteomes" id="UP000728032">
    <property type="component" value="Unassembled WGS sequence"/>
</dbReference>
<dbReference type="InterPro" id="IPR006439">
    <property type="entry name" value="HAD-SF_hydro_IA"/>
</dbReference>
<evidence type="ECO:0000313" key="2">
    <source>
        <dbReference type="Proteomes" id="UP000728032"/>
    </source>
</evidence>
<dbReference type="EMBL" id="CAJPVJ010036713">
    <property type="protein sequence ID" value="CAG2181323.1"/>
    <property type="molecule type" value="Genomic_DNA"/>
</dbReference>
<dbReference type="InterPro" id="IPR023214">
    <property type="entry name" value="HAD_sf"/>
</dbReference>
<gene>
    <name evidence="1" type="ORF">ONB1V03_LOCUS20744</name>
</gene>
<reference evidence="1" key="1">
    <citation type="submission" date="2020-11" db="EMBL/GenBank/DDBJ databases">
        <authorList>
            <person name="Tran Van P."/>
        </authorList>
    </citation>
    <scope>NUCLEOTIDE SEQUENCE</scope>
</reference>
<dbReference type="GO" id="GO:0016791">
    <property type="term" value="F:phosphatase activity"/>
    <property type="evidence" value="ECO:0007669"/>
    <property type="project" value="TreeGrafter"/>
</dbReference>
<dbReference type="Gene3D" id="1.10.150.240">
    <property type="entry name" value="Putative phosphatase, domain 2"/>
    <property type="match status" value="1"/>
</dbReference>
<dbReference type="SUPFAM" id="SSF56784">
    <property type="entry name" value="HAD-like"/>
    <property type="match status" value="1"/>
</dbReference>
<dbReference type="NCBIfam" id="TIGR01509">
    <property type="entry name" value="HAD-SF-IA-v3"/>
    <property type="match status" value="1"/>
</dbReference>
<dbReference type="EMBL" id="OC951538">
    <property type="protein sequence ID" value="CAD7664186.1"/>
    <property type="molecule type" value="Genomic_DNA"/>
</dbReference>
<accession>A0A7R9R0T2</accession>
<dbReference type="InterPro" id="IPR023198">
    <property type="entry name" value="PGP-like_dom2"/>
</dbReference>
<name>A0A7R9R0T2_9ACAR</name>
<dbReference type="InterPro" id="IPR036412">
    <property type="entry name" value="HAD-like_sf"/>
</dbReference>